<keyword evidence="1" id="KW-0812">Transmembrane</keyword>
<evidence type="ECO:0000256" key="1">
    <source>
        <dbReference type="SAM" id="Phobius"/>
    </source>
</evidence>
<feature type="transmembrane region" description="Helical" evidence="1">
    <location>
        <begin position="134"/>
        <end position="159"/>
    </location>
</feature>
<feature type="transmembrane region" description="Helical" evidence="1">
    <location>
        <begin position="166"/>
        <end position="187"/>
    </location>
</feature>
<evidence type="ECO:0000313" key="3">
    <source>
        <dbReference type="Proteomes" id="UP001156441"/>
    </source>
</evidence>
<feature type="transmembrane region" description="Helical" evidence="1">
    <location>
        <begin position="55"/>
        <end position="73"/>
    </location>
</feature>
<proteinExistence type="predicted"/>
<protein>
    <submittedName>
        <fullName evidence="2">ABC transporter permease subunit</fullName>
    </submittedName>
</protein>
<accession>A0ABT2JAI1</accession>
<name>A0ABT2JAI1_9PSEU</name>
<dbReference type="EMBL" id="JAFFZE010000014">
    <property type="protein sequence ID" value="MCT2584862.1"/>
    <property type="molecule type" value="Genomic_DNA"/>
</dbReference>
<keyword evidence="1" id="KW-0472">Membrane</keyword>
<feature type="transmembrane region" description="Helical" evidence="1">
    <location>
        <begin position="214"/>
        <end position="234"/>
    </location>
</feature>
<keyword evidence="1" id="KW-1133">Transmembrane helix</keyword>
<sequence length="243" mass="25450">MNKLSALVTAELRKVVATRSTWLLVALAGVCCAAFVTLEVVLYDVAVVSVYSMAGQGYVVAMIVGILVVAGEYRHRTMTWAFLVTPRRSRVITAKLLACGVVGLAIGVLAAAVTVPLALILLSMEDGPLFAPGVPLALLGTIGGTGLWCVFGASVAALVRNQTAAVAVALVWTLYAEWFLVMLVPAVGRWAPSGAARAATGWTRAELPVPGELLPMWAGAVVFLAYTVVLAALARTTTRRDVT</sequence>
<keyword evidence="3" id="KW-1185">Reference proteome</keyword>
<feature type="transmembrane region" description="Helical" evidence="1">
    <location>
        <begin position="94"/>
        <end position="122"/>
    </location>
</feature>
<dbReference type="Proteomes" id="UP001156441">
    <property type="component" value="Unassembled WGS sequence"/>
</dbReference>
<dbReference type="RefSeq" id="WP_260192259.1">
    <property type="nucleotide sequence ID" value="NZ_JAFFZE010000014.1"/>
</dbReference>
<reference evidence="2 3" key="1">
    <citation type="submission" date="2021-02" db="EMBL/GenBank/DDBJ databases">
        <title>Actinophytocola xerophila sp. nov., isolated from soil of cotton cropping field.</title>
        <authorList>
            <person name="Huang R."/>
            <person name="Chen X."/>
            <person name="Ge X."/>
            <person name="Liu W."/>
        </authorList>
    </citation>
    <scope>NUCLEOTIDE SEQUENCE [LARGE SCALE GENOMIC DNA]</scope>
    <source>
        <strain evidence="2 3">S1-96</strain>
    </source>
</reference>
<organism evidence="2 3">
    <name type="scientific">Actinophytocola gossypii</name>
    <dbReference type="NCBI Taxonomy" id="2812003"/>
    <lineage>
        <taxon>Bacteria</taxon>
        <taxon>Bacillati</taxon>
        <taxon>Actinomycetota</taxon>
        <taxon>Actinomycetes</taxon>
        <taxon>Pseudonocardiales</taxon>
        <taxon>Pseudonocardiaceae</taxon>
    </lineage>
</organism>
<evidence type="ECO:0000313" key="2">
    <source>
        <dbReference type="EMBL" id="MCT2584862.1"/>
    </source>
</evidence>
<gene>
    <name evidence="2" type="ORF">JT362_17230</name>
</gene>
<comment type="caution">
    <text evidence="2">The sequence shown here is derived from an EMBL/GenBank/DDBJ whole genome shotgun (WGS) entry which is preliminary data.</text>
</comment>
<feature type="transmembrane region" description="Helical" evidence="1">
    <location>
        <begin position="21"/>
        <end position="43"/>
    </location>
</feature>